<organism evidence="5 6">
    <name type="scientific">Urochloa decumbens</name>
    <dbReference type="NCBI Taxonomy" id="240449"/>
    <lineage>
        <taxon>Eukaryota</taxon>
        <taxon>Viridiplantae</taxon>
        <taxon>Streptophyta</taxon>
        <taxon>Embryophyta</taxon>
        <taxon>Tracheophyta</taxon>
        <taxon>Spermatophyta</taxon>
        <taxon>Magnoliopsida</taxon>
        <taxon>Liliopsida</taxon>
        <taxon>Poales</taxon>
        <taxon>Poaceae</taxon>
        <taxon>PACMAD clade</taxon>
        <taxon>Panicoideae</taxon>
        <taxon>Panicodae</taxon>
        <taxon>Paniceae</taxon>
        <taxon>Melinidinae</taxon>
        <taxon>Urochloa</taxon>
    </lineage>
</organism>
<evidence type="ECO:0000256" key="4">
    <source>
        <dbReference type="RuleBase" id="RU363099"/>
    </source>
</evidence>
<dbReference type="InterPro" id="IPR004265">
    <property type="entry name" value="Dirigent"/>
</dbReference>
<feature type="signal peptide" evidence="4">
    <location>
        <begin position="1"/>
        <end position="22"/>
    </location>
</feature>
<evidence type="ECO:0000313" key="6">
    <source>
        <dbReference type="Proteomes" id="UP001497457"/>
    </source>
</evidence>
<dbReference type="Proteomes" id="UP001497457">
    <property type="component" value="Chromosome 21rd"/>
</dbReference>
<reference evidence="5" key="1">
    <citation type="submission" date="2024-10" db="EMBL/GenBank/DDBJ databases">
        <authorList>
            <person name="Ryan C."/>
        </authorList>
    </citation>
    <scope>NUCLEOTIDE SEQUENCE [LARGE SCALE GENOMIC DNA]</scope>
</reference>
<evidence type="ECO:0000256" key="2">
    <source>
        <dbReference type="ARBA" id="ARBA00011738"/>
    </source>
</evidence>
<comment type="similarity">
    <text evidence="1 4">Belongs to the plant dirigent protein family.</text>
</comment>
<comment type="function">
    <text evidence="4">Dirigent proteins impart stereoselectivity on the phenoxy radical-coupling reaction, yielding optically active lignans from two molecules of coniferyl alcohol in the biosynthesis of lignans, flavonolignans, and alkaloids and thus plays a central role in plant secondary metabolism.</text>
</comment>
<keyword evidence="4" id="KW-0052">Apoplast</keyword>
<evidence type="ECO:0000313" key="5">
    <source>
        <dbReference type="EMBL" id="CAL4981471.1"/>
    </source>
</evidence>
<protein>
    <recommendedName>
        <fullName evidence="4">Dirigent protein</fullName>
    </recommendedName>
</protein>
<keyword evidence="4" id="KW-0732">Signal</keyword>
<name>A0ABC9APH7_9POAL</name>
<keyword evidence="3 4" id="KW-0964">Secreted</keyword>
<accession>A0ABC9APH7</accession>
<dbReference type="Gene3D" id="2.40.480.10">
    <property type="entry name" value="Allene oxide cyclase-like"/>
    <property type="match status" value="1"/>
</dbReference>
<proteinExistence type="inferred from homology"/>
<comment type="subcellular location">
    <subcellularLocation>
        <location evidence="4">Secreted</location>
        <location evidence="4">Extracellular space</location>
        <location evidence="4">Apoplast</location>
    </subcellularLocation>
</comment>
<evidence type="ECO:0000256" key="3">
    <source>
        <dbReference type="ARBA" id="ARBA00022525"/>
    </source>
</evidence>
<dbReference type="Pfam" id="PF03018">
    <property type="entry name" value="Dirigent"/>
    <property type="match status" value="1"/>
</dbReference>
<evidence type="ECO:0000256" key="1">
    <source>
        <dbReference type="ARBA" id="ARBA00010746"/>
    </source>
</evidence>
<comment type="subunit">
    <text evidence="2 4">Homodimer.</text>
</comment>
<gene>
    <name evidence="5" type="ORF">URODEC1_LOCUS56153</name>
</gene>
<dbReference type="AlphaFoldDB" id="A0ABC9APH7"/>
<dbReference type="InterPro" id="IPR044859">
    <property type="entry name" value="Allene_oxi_cyc_Dirigent"/>
</dbReference>
<dbReference type="EMBL" id="OZ075131">
    <property type="protein sequence ID" value="CAL4981471.1"/>
    <property type="molecule type" value="Genomic_DNA"/>
</dbReference>
<dbReference type="GO" id="GO:0048046">
    <property type="term" value="C:apoplast"/>
    <property type="evidence" value="ECO:0007669"/>
    <property type="project" value="UniProtKB-SubCell"/>
</dbReference>
<keyword evidence="6" id="KW-1185">Reference proteome</keyword>
<dbReference type="PANTHER" id="PTHR21495">
    <property type="entry name" value="NUCLEOPORIN-RELATED"/>
    <property type="match status" value="1"/>
</dbReference>
<dbReference type="GO" id="GO:0009699">
    <property type="term" value="P:phenylpropanoid biosynthetic process"/>
    <property type="evidence" value="ECO:0007669"/>
    <property type="project" value="UniProtKB-ARBA"/>
</dbReference>
<sequence>MATPSHTLIFLFLCLPAILAKANILGDLFPNPCTCSKENETRLHMYLHQFPHLPGVPNRNEYEMVNSSEPIGFGNMIVHDWALTTSLSANENVVGRLQGFHLQAGQTTTSWYTAHTIVFRDGSFAGSTLEVSGITEVKPNGEWSIKGGTAAFASAHGTIKFINSPSSTATDAIKELDIHVFHTPETGV</sequence>
<feature type="chain" id="PRO_5044535051" description="Dirigent protein" evidence="4">
    <location>
        <begin position="23"/>
        <end position="188"/>
    </location>
</feature>